<feature type="domain" description="Beta-ketoacyl-[acyl-carrier-protein] synthase III N-terminal" evidence="4">
    <location>
        <begin position="131"/>
        <end position="210"/>
    </location>
</feature>
<dbReference type="CDD" id="cd00830">
    <property type="entry name" value="KAS_III"/>
    <property type="match status" value="1"/>
</dbReference>
<name>A0ABW5ZZL4_9BACT</name>
<evidence type="ECO:0000256" key="2">
    <source>
        <dbReference type="ARBA" id="ARBA00023315"/>
    </source>
</evidence>
<accession>A0ABW5ZZL4</accession>
<sequence length="359" mass="39300">MMQRLIITGTGSYIPERIQTNEDFLSATFYNEHQQLVDKTPEAIIDNLKNITGITERRYASPELHTADIAAMAAQKAIDDSGVDPESIDFIIVAHNFGNVKTGGAQTEMVPSLANQVKHLLHIANPSCVSFDIIFGCPGWVQGLIIAQAFCQAGMARKGLVIGAEILSRVYDPADRDSMIYADGAGTSMVECVPAENDSAAGILAVAAKSYSVSDINYIYLDKSFSPKLKEQDKYLKMKGRKVYEFAMQHVPLAMKECLDKAGVDILALKKVFIHQANEKMDEGIIKRFYELYGISTPPTHIMPLSIGKLGNSSVATIPTLYDLVIKGLLPDHNLVKDDVILFASVGAGMNINAVCYRY</sequence>
<evidence type="ECO:0000259" key="3">
    <source>
        <dbReference type="Pfam" id="PF08541"/>
    </source>
</evidence>
<dbReference type="Gene3D" id="3.40.47.10">
    <property type="match status" value="2"/>
</dbReference>
<evidence type="ECO:0000256" key="1">
    <source>
        <dbReference type="ARBA" id="ARBA00022679"/>
    </source>
</evidence>
<dbReference type="PANTHER" id="PTHR34069">
    <property type="entry name" value="3-OXOACYL-[ACYL-CARRIER-PROTEIN] SYNTHASE 3"/>
    <property type="match status" value="1"/>
</dbReference>
<dbReference type="SUPFAM" id="SSF53901">
    <property type="entry name" value="Thiolase-like"/>
    <property type="match status" value="1"/>
</dbReference>
<dbReference type="EMBL" id="JBHUOZ010000001">
    <property type="protein sequence ID" value="MFD2918469.1"/>
    <property type="molecule type" value="Genomic_DNA"/>
</dbReference>
<dbReference type="Pfam" id="PF08545">
    <property type="entry name" value="ACP_syn_III"/>
    <property type="match status" value="1"/>
</dbReference>
<dbReference type="Proteomes" id="UP001597511">
    <property type="component" value="Unassembled WGS sequence"/>
</dbReference>
<dbReference type="InterPro" id="IPR016039">
    <property type="entry name" value="Thiolase-like"/>
</dbReference>
<organism evidence="5 6">
    <name type="scientific">Terrimonas rubra</name>
    <dbReference type="NCBI Taxonomy" id="1035890"/>
    <lineage>
        <taxon>Bacteria</taxon>
        <taxon>Pseudomonadati</taxon>
        <taxon>Bacteroidota</taxon>
        <taxon>Chitinophagia</taxon>
        <taxon>Chitinophagales</taxon>
        <taxon>Chitinophagaceae</taxon>
        <taxon>Terrimonas</taxon>
    </lineage>
</organism>
<reference evidence="6" key="1">
    <citation type="journal article" date="2019" name="Int. J. Syst. Evol. Microbiol.">
        <title>The Global Catalogue of Microorganisms (GCM) 10K type strain sequencing project: providing services to taxonomists for standard genome sequencing and annotation.</title>
        <authorList>
            <consortium name="The Broad Institute Genomics Platform"/>
            <consortium name="The Broad Institute Genome Sequencing Center for Infectious Disease"/>
            <person name="Wu L."/>
            <person name="Ma J."/>
        </authorList>
    </citation>
    <scope>NUCLEOTIDE SEQUENCE [LARGE SCALE GENOMIC DNA]</scope>
    <source>
        <strain evidence="6">KCTC 23299</strain>
    </source>
</reference>
<evidence type="ECO:0000259" key="4">
    <source>
        <dbReference type="Pfam" id="PF08545"/>
    </source>
</evidence>
<proteinExistence type="predicted"/>
<keyword evidence="2" id="KW-0012">Acyltransferase</keyword>
<keyword evidence="1" id="KW-0808">Transferase</keyword>
<dbReference type="RefSeq" id="WP_386094654.1">
    <property type="nucleotide sequence ID" value="NZ_JBHUOZ010000001.1"/>
</dbReference>
<gene>
    <name evidence="5" type="ORF">ACFS6H_02035</name>
</gene>
<protein>
    <submittedName>
        <fullName evidence="5">3-oxoacyl-ACP synthase III family protein</fullName>
    </submittedName>
</protein>
<dbReference type="InterPro" id="IPR013751">
    <property type="entry name" value="ACP_syn_III_N"/>
</dbReference>
<evidence type="ECO:0000313" key="5">
    <source>
        <dbReference type="EMBL" id="MFD2918469.1"/>
    </source>
</evidence>
<dbReference type="PANTHER" id="PTHR34069:SF2">
    <property type="entry name" value="BETA-KETOACYL-[ACYL-CARRIER-PROTEIN] SYNTHASE III"/>
    <property type="match status" value="1"/>
</dbReference>
<dbReference type="InterPro" id="IPR013747">
    <property type="entry name" value="ACP_syn_III_C"/>
</dbReference>
<dbReference type="Pfam" id="PF08541">
    <property type="entry name" value="ACP_syn_III_C"/>
    <property type="match status" value="1"/>
</dbReference>
<comment type="caution">
    <text evidence="5">The sequence shown here is derived from an EMBL/GenBank/DDBJ whole genome shotgun (WGS) entry which is preliminary data.</text>
</comment>
<feature type="domain" description="Beta-ketoacyl-[acyl-carrier-protein] synthase III C-terminal" evidence="3">
    <location>
        <begin position="259"/>
        <end position="359"/>
    </location>
</feature>
<keyword evidence="6" id="KW-1185">Reference proteome</keyword>
<evidence type="ECO:0000313" key="6">
    <source>
        <dbReference type="Proteomes" id="UP001597511"/>
    </source>
</evidence>